<gene>
    <name evidence="3" type="ORF">PV662_36825</name>
</gene>
<keyword evidence="2" id="KW-0732">Signal</keyword>
<evidence type="ECO:0000256" key="1">
    <source>
        <dbReference type="SAM" id="MobiDB-lite"/>
    </source>
</evidence>
<accession>A0ABU4NTR6</accession>
<feature type="region of interest" description="Disordered" evidence="1">
    <location>
        <begin position="22"/>
        <end position="65"/>
    </location>
</feature>
<dbReference type="EMBL" id="JARAYU010000018">
    <property type="protein sequence ID" value="MDX3705214.1"/>
    <property type="molecule type" value="Genomic_DNA"/>
</dbReference>
<feature type="signal peptide" evidence="2">
    <location>
        <begin position="1"/>
        <end position="23"/>
    </location>
</feature>
<evidence type="ECO:0000313" key="3">
    <source>
        <dbReference type="EMBL" id="MDX3705214.1"/>
    </source>
</evidence>
<protein>
    <recommendedName>
        <fullName evidence="5">Lipoprotein</fullName>
    </recommendedName>
</protein>
<comment type="caution">
    <text evidence="3">The sequence shown here is derived from an EMBL/GenBank/DDBJ whole genome shotgun (WGS) entry which is preliminary data.</text>
</comment>
<name>A0ABU4NTR6_9ACTN</name>
<evidence type="ECO:0000313" key="4">
    <source>
        <dbReference type="Proteomes" id="UP001271274"/>
    </source>
</evidence>
<evidence type="ECO:0000256" key="2">
    <source>
        <dbReference type="SAM" id="SignalP"/>
    </source>
</evidence>
<proteinExistence type="predicted"/>
<keyword evidence="4" id="KW-1185">Reference proteome</keyword>
<sequence>MNTRTTTAAVLLLAALATLTACQEPSDKADSKKTAPSAPAKDDAPQAAKDAAAKAAGIPPKPTGADRQKLLDALAAAAPDVVTYEDKAIDAARNQCSALNGGAQRLDWSAAQRFTYKDVVTTEAQGKKINAALKASGFCKV</sequence>
<dbReference type="RefSeq" id="WP_210551049.1">
    <property type="nucleotide sequence ID" value="NZ_JARAYT010000010.1"/>
</dbReference>
<feature type="compositionally biased region" description="Low complexity" evidence="1">
    <location>
        <begin position="34"/>
        <end position="58"/>
    </location>
</feature>
<organism evidence="3 4">
    <name type="scientific">Streptomyces europaeiscabiei</name>
    <dbReference type="NCBI Taxonomy" id="146819"/>
    <lineage>
        <taxon>Bacteria</taxon>
        <taxon>Bacillati</taxon>
        <taxon>Actinomycetota</taxon>
        <taxon>Actinomycetes</taxon>
        <taxon>Kitasatosporales</taxon>
        <taxon>Streptomycetaceae</taxon>
        <taxon>Streptomyces</taxon>
    </lineage>
</organism>
<evidence type="ECO:0008006" key="5">
    <source>
        <dbReference type="Google" id="ProtNLM"/>
    </source>
</evidence>
<dbReference type="Proteomes" id="UP001271274">
    <property type="component" value="Unassembled WGS sequence"/>
</dbReference>
<reference evidence="3 4" key="1">
    <citation type="journal article" date="2023" name="Microb. Genom.">
        <title>Mesoterricola silvestris gen. nov., sp. nov., Mesoterricola sediminis sp. nov., Geothrix oryzae sp. nov., Geothrix edaphica sp. nov., Geothrix rubra sp. nov., and Geothrix limicola sp. nov., six novel members of Acidobacteriota isolated from soils.</title>
        <authorList>
            <person name="Weisberg A.J."/>
            <person name="Pearce E."/>
            <person name="Kramer C.G."/>
            <person name="Chang J.H."/>
            <person name="Clarke C.R."/>
        </authorList>
    </citation>
    <scope>NUCLEOTIDE SEQUENCE [LARGE SCALE GENOMIC DNA]</scope>
    <source>
        <strain evidence="3 4">ID09-01A</strain>
    </source>
</reference>
<dbReference type="PROSITE" id="PS51257">
    <property type="entry name" value="PROKAR_LIPOPROTEIN"/>
    <property type="match status" value="1"/>
</dbReference>
<feature type="chain" id="PRO_5046433184" description="Lipoprotein" evidence="2">
    <location>
        <begin position="24"/>
        <end position="141"/>
    </location>
</feature>